<name>A0A1U7ZSA5_NELNU</name>
<dbReference type="AlphaFoldDB" id="A0A1U7ZSA5"/>
<evidence type="ECO:0000313" key="3">
    <source>
        <dbReference type="Proteomes" id="UP000189703"/>
    </source>
</evidence>
<evidence type="ECO:0000313" key="4">
    <source>
        <dbReference type="RefSeq" id="XP_010256381.1"/>
    </source>
</evidence>
<gene>
    <name evidence="4" type="primary">LOC104596790</name>
</gene>
<dbReference type="InterPro" id="IPR025315">
    <property type="entry name" value="DUF4220"/>
</dbReference>
<feature type="transmembrane region" description="Helical" evidence="1">
    <location>
        <begin position="48"/>
        <end position="68"/>
    </location>
</feature>
<dbReference type="InParanoid" id="A0A1U7ZSA5"/>
<dbReference type="OMA" id="YQMIAIC"/>
<dbReference type="Proteomes" id="UP000189703">
    <property type="component" value="Unplaced"/>
</dbReference>
<dbReference type="GeneID" id="104596790"/>
<dbReference type="PANTHER" id="PTHR31325">
    <property type="entry name" value="OS01G0798800 PROTEIN-RELATED"/>
    <property type="match status" value="1"/>
</dbReference>
<dbReference type="eggNOG" id="ENOG502QQBP">
    <property type="taxonomic scope" value="Eukaryota"/>
</dbReference>
<dbReference type="Pfam" id="PF04578">
    <property type="entry name" value="DUF594"/>
    <property type="match status" value="1"/>
</dbReference>
<accession>A0A1U7ZSA5</accession>
<organism evidence="3 4">
    <name type="scientific">Nelumbo nucifera</name>
    <name type="common">Sacred lotus</name>
    <dbReference type="NCBI Taxonomy" id="4432"/>
    <lineage>
        <taxon>Eukaryota</taxon>
        <taxon>Viridiplantae</taxon>
        <taxon>Streptophyta</taxon>
        <taxon>Embryophyta</taxon>
        <taxon>Tracheophyta</taxon>
        <taxon>Spermatophyta</taxon>
        <taxon>Magnoliopsida</taxon>
        <taxon>Proteales</taxon>
        <taxon>Nelumbonaceae</taxon>
        <taxon>Nelumbo</taxon>
    </lineage>
</organism>
<evidence type="ECO:0000256" key="1">
    <source>
        <dbReference type="SAM" id="Phobius"/>
    </source>
</evidence>
<keyword evidence="1" id="KW-0812">Transmembrane</keyword>
<dbReference type="RefSeq" id="XP_010256381.1">
    <property type="nucleotide sequence ID" value="XM_010258079.2"/>
</dbReference>
<keyword evidence="1" id="KW-0472">Membrane</keyword>
<dbReference type="Pfam" id="PF13968">
    <property type="entry name" value="DUF4220"/>
    <property type="match status" value="1"/>
</dbReference>
<proteinExistence type="predicted"/>
<protein>
    <submittedName>
        <fullName evidence="4">Uncharacterized protein LOC104596790</fullName>
    </submittedName>
</protein>
<reference evidence="4" key="1">
    <citation type="submission" date="2025-08" db="UniProtKB">
        <authorList>
            <consortium name="RefSeq"/>
        </authorList>
    </citation>
    <scope>IDENTIFICATION</scope>
</reference>
<evidence type="ECO:0000259" key="2">
    <source>
        <dbReference type="Pfam" id="PF13968"/>
    </source>
</evidence>
<feature type="transmembrane region" description="Helical" evidence="1">
    <location>
        <begin position="311"/>
        <end position="331"/>
    </location>
</feature>
<dbReference type="OrthoDB" id="1689146at2759"/>
<dbReference type="KEGG" id="nnu:104596790"/>
<feature type="domain" description="DUF4220" evidence="2">
    <location>
        <begin position="51"/>
        <end position="409"/>
    </location>
</feature>
<sequence length="688" mass="79353">MELIPASLMRLWNYWELRLTVVVSLSLQIILIFLGNRRKYITRDLVKIILWLAYLSADWVATVSLGILSRNEQDFLESYGKFHPLDPKIELSSFWAPFLLLHLGGPDTITAYSIEDNELWLRHLLGLSIQVGVAGYIFLKSWNGSLISILTIPMFVVGILKYGERVWILRSASKDHFRNSVLGPPDPGPNYDKFMEDFDCKKAEGFHVRMEELGGESQRVDSINVTDIDIPTLIDGRLPDSDILPVAHYLFKMFEPLFADLILSFQNGKKSRSIIQKASSENAFRIIEAELGFVFDVLYTKAPVLYTPLGCLLRLITLSFTVSTSLVFLAADKHRYSNADVVITYLLLAAAICLEFYAVIVLISSDWAIVWVTKHKIRVPTFIRRVPLLLSPIINKRWSYSMAQYDLLCYSLQRKPTILPGIRYLFRFCKALENYHYTSFVNVPGELKDSILHQLKNKSEKGTTDYRDFKHFCMPLVQSCIPDEMKDKFKKIHWSLGVEFDRTILVWHICTDLCYYEEEQSGNSNSQRQMCKFVSDYMLYLLVMRPFMLPNGIGLIRFRDTCEEAKEFFSYRRSIKNESQACKMLLNVNTEVSPIEVKGERSKSVLFDAVILSKCLSFLEAEKWKFVSTMWVEILCYAASQCSWTYHAMQLGRGGELLTHVWLLMAHFGTTNQFQIPDGHPRIKLIVE</sequence>
<feature type="transmembrane region" description="Helical" evidence="1">
    <location>
        <begin position="343"/>
        <end position="369"/>
    </location>
</feature>
<keyword evidence="3" id="KW-1185">Reference proteome</keyword>
<dbReference type="FunCoup" id="A0A1U7ZSA5">
    <property type="interactions" value="821"/>
</dbReference>
<feature type="transmembrane region" description="Helical" evidence="1">
    <location>
        <begin position="17"/>
        <end position="36"/>
    </location>
</feature>
<keyword evidence="1" id="KW-1133">Transmembrane helix</keyword>
<dbReference type="InterPro" id="IPR007658">
    <property type="entry name" value="DUF594"/>
</dbReference>
<feature type="transmembrane region" description="Helical" evidence="1">
    <location>
        <begin position="145"/>
        <end position="163"/>
    </location>
</feature>